<keyword evidence="4" id="KW-1185">Reference proteome</keyword>
<dbReference type="EMBL" id="BROH01000003">
    <property type="protein sequence ID" value="GKY87499.1"/>
    <property type="molecule type" value="Genomic_DNA"/>
</dbReference>
<dbReference type="Gene3D" id="1.25.40.10">
    <property type="entry name" value="Tetratricopeptide repeat domain"/>
    <property type="match status" value="1"/>
</dbReference>
<keyword evidence="2" id="KW-0812">Transmembrane</keyword>
<evidence type="ECO:0008006" key="5">
    <source>
        <dbReference type="Google" id="ProtNLM"/>
    </source>
</evidence>
<organism evidence="3 4">
    <name type="scientific">Sinisalibacter aestuarii</name>
    <dbReference type="NCBI Taxonomy" id="2949426"/>
    <lineage>
        <taxon>Bacteria</taxon>
        <taxon>Pseudomonadati</taxon>
        <taxon>Pseudomonadota</taxon>
        <taxon>Alphaproteobacteria</taxon>
        <taxon>Rhodobacterales</taxon>
        <taxon>Roseobacteraceae</taxon>
        <taxon>Sinisalibacter</taxon>
    </lineage>
</organism>
<protein>
    <recommendedName>
        <fullName evidence="5">Tetratricopeptide repeat protein</fullName>
    </recommendedName>
</protein>
<evidence type="ECO:0000256" key="2">
    <source>
        <dbReference type="SAM" id="Phobius"/>
    </source>
</evidence>
<evidence type="ECO:0000256" key="1">
    <source>
        <dbReference type="SAM" id="MobiDB-lite"/>
    </source>
</evidence>
<proteinExistence type="predicted"/>
<dbReference type="InterPro" id="IPR011990">
    <property type="entry name" value="TPR-like_helical_dom_sf"/>
</dbReference>
<dbReference type="Proteomes" id="UP001144205">
    <property type="component" value="Unassembled WGS sequence"/>
</dbReference>
<feature type="compositionally biased region" description="Pro residues" evidence="1">
    <location>
        <begin position="46"/>
        <end position="56"/>
    </location>
</feature>
<gene>
    <name evidence="3" type="ORF">STA1M1_13680</name>
</gene>
<reference evidence="3" key="1">
    <citation type="journal article" date="2023" name="Int. J. Syst. Evol. Microbiol.">
        <title>Sinisalibacter aestuarii sp. nov., isolated from estuarine sediment of the Arakawa River.</title>
        <authorList>
            <person name="Arafat S.T."/>
            <person name="Hirano S."/>
            <person name="Sato A."/>
            <person name="Takeuchi K."/>
            <person name="Yasuda T."/>
            <person name="Terahara T."/>
            <person name="Hamada M."/>
            <person name="Kobayashi T."/>
        </authorList>
    </citation>
    <scope>NUCLEOTIDE SEQUENCE</scope>
    <source>
        <strain evidence="3">B-399</strain>
    </source>
</reference>
<accession>A0ABQ5LR70</accession>
<feature type="compositionally biased region" description="Low complexity" evidence="1">
    <location>
        <begin position="57"/>
        <end position="107"/>
    </location>
</feature>
<sequence length="211" mass="21354">MIGPILRLVVTYLVLIAAVVAVFNRDRLGAVFGGDDAPPVAVAPTAPAPAPEPAQPAPVTEAPAQAPVPQEPVYGSDLQMPSAAPAPQAAAPQAAAEPSPMQAPAAPATDAAVAGAINAARQAYWSGDIEGARAQMQALAAAHPESIEIAGELGNLHFALQDYPAAAEAWHRAGLLMIGAGQGPRLMSLLPGLRSIDPDKAADLAARLQGR</sequence>
<dbReference type="RefSeq" id="WP_281841487.1">
    <property type="nucleotide sequence ID" value="NZ_BROH01000003.1"/>
</dbReference>
<feature type="transmembrane region" description="Helical" evidence="2">
    <location>
        <begin position="6"/>
        <end position="23"/>
    </location>
</feature>
<dbReference type="SUPFAM" id="SSF48452">
    <property type="entry name" value="TPR-like"/>
    <property type="match status" value="1"/>
</dbReference>
<keyword evidence="2" id="KW-1133">Transmembrane helix</keyword>
<evidence type="ECO:0000313" key="4">
    <source>
        <dbReference type="Proteomes" id="UP001144205"/>
    </source>
</evidence>
<name>A0ABQ5LR70_9RHOB</name>
<comment type="caution">
    <text evidence="3">The sequence shown here is derived from an EMBL/GenBank/DDBJ whole genome shotgun (WGS) entry which is preliminary data.</text>
</comment>
<evidence type="ECO:0000313" key="3">
    <source>
        <dbReference type="EMBL" id="GKY87499.1"/>
    </source>
</evidence>
<keyword evidence="2" id="KW-0472">Membrane</keyword>
<feature type="region of interest" description="Disordered" evidence="1">
    <location>
        <begin position="42"/>
        <end position="107"/>
    </location>
</feature>